<dbReference type="CDD" id="cd07035">
    <property type="entry name" value="TPP_PYR_POX_like"/>
    <property type="match status" value="1"/>
</dbReference>
<dbReference type="Pfam" id="PF00205">
    <property type="entry name" value="TPP_enzyme_M"/>
    <property type="match status" value="1"/>
</dbReference>
<dbReference type="FunFam" id="3.40.50.970:FF:000007">
    <property type="entry name" value="Acetolactate synthase"/>
    <property type="match status" value="1"/>
</dbReference>
<evidence type="ECO:0000313" key="4">
    <source>
        <dbReference type="EMBL" id="SVC42199.1"/>
    </source>
</evidence>
<comment type="similarity">
    <text evidence="1">Belongs to the TPP enzyme family.</text>
</comment>
<dbReference type="GO" id="GO:0009099">
    <property type="term" value="P:L-valine biosynthetic process"/>
    <property type="evidence" value="ECO:0007669"/>
    <property type="project" value="TreeGrafter"/>
</dbReference>
<reference evidence="4" key="1">
    <citation type="submission" date="2018-05" db="EMBL/GenBank/DDBJ databases">
        <authorList>
            <person name="Lanie J.A."/>
            <person name="Ng W.-L."/>
            <person name="Kazmierczak K.M."/>
            <person name="Andrzejewski T.M."/>
            <person name="Davidsen T.M."/>
            <person name="Wayne K.J."/>
            <person name="Tettelin H."/>
            <person name="Glass J.I."/>
            <person name="Rusch D."/>
            <person name="Podicherti R."/>
            <person name="Tsui H.-C.T."/>
            <person name="Winkler M.E."/>
        </authorList>
    </citation>
    <scope>NUCLEOTIDE SEQUENCE</scope>
</reference>
<evidence type="ECO:0000259" key="3">
    <source>
        <dbReference type="Pfam" id="PF02776"/>
    </source>
</evidence>
<feature type="domain" description="Thiamine pyrophosphate enzyme N-terminal TPP-binding" evidence="3">
    <location>
        <begin position="1"/>
        <end position="106"/>
    </location>
</feature>
<dbReference type="SUPFAM" id="SSF52467">
    <property type="entry name" value="DHS-like NAD/FAD-binding domain"/>
    <property type="match status" value="1"/>
</dbReference>
<dbReference type="InterPro" id="IPR012000">
    <property type="entry name" value="Thiamin_PyroP_enz_cen_dom"/>
</dbReference>
<evidence type="ECO:0000256" key="1">
    <source>
        <dbReference type="ARBA" id="ARBA00007812"/>
    </source>
</evidence>
<dbReference type="SUPFAM" id="SSF52518">
    <property type="entry name" value="Thiamin diphosphate-binding fold (THDP-binding)"/>
    <property type="match status" value="1"/>
</dbReference>
<feature type="domain" description="Thiamine pyrophosphate enzyme central" evidence="2">
    <location>
        <begin position="199"/>
        <end position="278"/>
    </location>
</feature>
<evidence type="ECO:0000259" key="2">
    <source>
        <dbReference type="Pfam" id="PF00205"/>
    </source>
</evidence>
<dbReference type="AlphaFoldDB" id="A0A382LZN4"/>
<organism evidence="4">
    <name type="scientific">marine metagenome</name>
    <dbReference type="NCBI Taxonomy" id="408172"/>
    <lineage>
        <taxon>unclassified sequences</taxon>
        <taxon>metagenomes</taxon>
        <taxon>ecological metagenomes</taxon>
    </lineage>
</organism>
<sequence>MNVSENIIQYLADYGVEHIFTVSGGGSIFLNDALGKSNRIKYICCHHEQAVAMAAESYARMKKTLGVSIVTTGPGGTNAITGIAGAWMDSVPTLTISGQVFLEQTIKDTNLRQLGIQEINIVDIVKPITKYAVMVERPEDVIYEIQKAIYIANDGRPGPTWVDIPANIQNSSIKSSEFKVFQKNKSNNTDQEFISSKVIDNVIRAIKKAKRPLIYAGRGIQIANAEETFLNFVRKTGIPFVTSWNASELVASDHPLCVGRPGMFGQRHANFIIQNSDL</sequence>
<dbReference type="GO" id="GO:0000287">
    <property type="term" value="F:magnesium ion binding"/>
    <property type="evidence" value="ECO:0007669"/>
    <property type="project" value="InterPro"/>
</dbReference>
<dbReference type="GO" id="GO:0009097">
    <property type="term" value="P:isoleucine biosynthetic process"/>
    <property type="evidence" value="ECO:0007669"/>
    <property type="project" value="TreeGrafter"/>
</dbReference>
<feature type="non-terminal residue" evidence="4">
    <location>
        <position position="278"/>
    </location>
</feature>
<name>A0A382LZN4_9ZZZZ</name>
<dbReference type="EMBL" id="UINC01090342">
    <property type="protein sequence ID" value="SVC42199.1"/>
    <property type="molecule type" value="Genomic_DNA"/>
</dbReference>
<dbReference type="GO" id="GO:0050660">
    <property type="term" value="F:flavin adenine dinucleotide binding"/>
    <property type="evidence" value="ECO:0007669"/>
    <property type="project" value="TreeGrafter"/>
</dbReference>
<accession>A0A382LZN4</accession>
<proteinExistence type="inferred from homology"/>
<dbReference type="Pfam" id="PF02776">
    <property type="entry name" value="TPP_enzyme_N"/>
    <property type="match status" value="1"/>
</dbReference>
<dbReference type="Gene3D" id="3.40.50.1220">
    <property type="entry name" value="TPP-binding domain"/>
    <property type="match status" value="1"/>
</dbReference>
<protein>
    <recommendedName>
        <fullName evidence="5">Thiamine pyrophosphate enzyme N-terminal TPP-binding domain-containing protein</fullName>
    </recommendedName>
</protein>
<dbReference type="GO" id="GO:0030976">
    <property type="term" value="F:thiamine pyrophosphate binding"/>
    <property type="evidence" value="ECO:0007669"/>
    <property type="project" value="InterPro"/>
</dbReference>
<dbReference type="InterPro" id="IPR012001">
    <property type="entry name" value="Thiamin_PyroP_enz_TPP-bd_dom"/>
</dbReference>
<evidence type="ECO:0008006" key="5">
    <source>
        <dbReference type="Google" id="ProtNLM"/>
    </source>
</evidence>
<dbReference type="InterPro" id="IPR029061">
    <property type="entry name" value="THDP-binding"/>
</dbReference>
<dbReference type="InterPro" id="IPR029035">
    <property type="entry name" value="DHS-like_NAD/FAD-binding_dom"/>
</dbReference>
<dbReference type="Gene3D" id="3.40.50.970">
    <property type="match status" value="1"/>
</dbReference>
<dbReference type="GO" id="GO:0003984">
    <property type="term" value="F:acetolactate synthase activity"/>
    <property type="evidence" value="ECO:0007669"/>
    <property type="project" value="TreeGrafter"/>
</dbReference>
<dbReference type="GO" id="GO:0005948">
    <property type="term" value="C:acetolactate synthase complex"/>
    <property type="evidence" value="ECO:0007669"/>
    <property type="project" value="TreeGrafter"/>
</dbReference>
<dbReference type="InterPro" id="IPR045229">
    <property type="entry name" value="TPP_enz"/>
</dbReference>
<gene>
    <name evidence="4" type="ORF">METZ01_LOCUS295053</name>
</gene>
<dbReference type="PANTHER" id="PTHR18968">
    <property type="entry name" value="THIAMINE PYROPHOSPHATE ENZYMES"/>
    <property type="match status" value="1"/>
</dbReference>
<dbReference type="PANTHER" id="PTHR18968:SF142">
    <property type="entry name" value="ACETOLACTATE SYNTHASE"/>
    <property type="match status" value="1"/>
</dbReference>